<evidence type="ECO:0000313" key="1">
    <source>
        <dbReference type="EMBL" id="EAR96299.1"/>
    </source>
</evidence>
<dbReference type="RefSeq" id="XP_001016544.1">
    <property type="nucleotide sequence ID" value="XM_001016544.1"/>
</dbReference>
<dbReference type="GeneID" id="7840441"/>
<keyword evidence="2" id="KW-1185">Reference proteome</keyword>
<protein>
    <submittedName>
        <fullName evidence="1">Uncharacterized protein</fullName>
    </submittedName>
</protein>
<proteinExistence type="predicted"/>
<dbReference type="AlphaFoldDB" id="I7M1G4"/>
<dbReference type="HOGENOM" id="CLU_1953198_0_0_1"/>
<gene>
    <name evidence="1" type="ORF">TTHERM_00188680</name>
</gene>
<accession>I7M1G4</accession>
<dbReference type="InParanoid" id="I7M1G4"/>
<reference evidence="2" key="1">
    <citation type="journal article" date="2006" name="PLoS Biol.">
        <title>Macronuclear genome sequence of the ciliate Tetrahymena thermophila, a model eukaryote.</title>
        <authorList>
            <person name="Eisen J.A."/>
            <person name="Coyne R.S."/>
            <person name="Wu M."/>
            <person name="Wu D."/>
            <person name="Thiagarajan M."/>
            <person name="Wortman J.R."/>
            <person name="Badger J.H."/>
            <person name="Ren Q."/>
            <person name="Amedeo P."/>
            <person name="Jones K.M."/>
            <person name="Tallon L.J."/>
            <person name="Delcher A.L."/>
            <person name="Salzberg S.L."/>
            <person name="Silva J.C."/>
            <person name="Haas B.J."/>
            <person name="Majoros W.H."/>
            <person name="Farzad M."/>
            <person name="Carlton J.M."/>
            <person name="Smith R.K. Jr."/>
            <person name="Garg J."/>
            <person name="Pearlman R.E."/>
            <person name="Karrer K.M."/>
            <person name="Sun L."/>
            <person name="Manning G."/>
            <person name="Elde N.C."/>
            <person name="Turkewitz A.P."/>
            <person name="Asai D.J."/>
            <person name="Wilkes D.E."/>
            <person name="Wang Y."/>
            <person name="Cai H."/>
            <person name="Collins K."/>
            <person name="Stewart B.A."/>
            <person name="Lee S.R."/>
            <person name="Wilamowska K."/>
            <person name="Weinberg Z."/>
            <person name="Ruzzo W.L."/>
            <person name="Wloga D."/>
            <person name="Gaertig J."/>
            <person name="Frankel J."/>
            <person name="Tsao C.-C."/>
            <person name="Gorovsky M.A."/>
            <person name="Keeling P.J."/>
            <person name="Waller R.F."/>
            <person name="Patron N.J."/>
            <person name="Cherry J.M."/>
            <person name="Stover N.A."/>
            <person name="Krieger C.J."/>
            <person name="del Toro C."/>
            <person name="Ryder H.F."/>
            <person name="Williamson S.C."/>
            <person name="Barbeau R.A."/>
            <person name="Hamilton E.P."/>
            <person name="Orias E."/>
        </authorList>
    </citation>
    <scope>NUCLEOTIDE SEQUENCE [LARGE SCALE GENOMIC DNA]</scope>
    <source>
        <strain evidence="2">SB210</strain>
    </source>
</reference>
<organism evidence="1 2">
    <name type="scientific">Tetrahymena thermophila (strain SB210)</name>
    <dbReference type="NCBI Taxonomy" id="312017"/>
    <lineage>
        <taxon>Eukaryota</taxon>
        <taxon>Sar</taxon>
        <taxon>Alveolata</taxon>
        <taxon>Ciliophora</taxon>
        <taxon>Intramacronucleata</taxon>
        <taxon>Oligohymenophorea</taxon>
        <taxon>Hymenostomatida</taxon>
        <taxon>Tetrahymenina</taxon>
        <taxon>Tetrahymenidae</taxon>
        <taxon>Tetrahymena</taxon>
    </lineage>
</organism>
<sequence>MQTQVFFNFSQKILDSKINHLQNFENVKIVIEYLEEDQNNQQFIELIQKIKDVKNLEIVIEELDLFSNLKVSEYNKMLLNYLVGLKNLQRLLLVVKLDNTDNSKYVELNNFFFENSGLQLFSNQLEYTQ</sequence>
<dbReference type="Proteomes" id="UP000009168">
    <property type="component" value="Unassembled WGS sequence"/>
</dbReference>
<dbReference type="KEGG" id="tet:TTHERM_00188680"/>
<name>I7M1G4_TETTS</name>
<evidence type="ECO:0000313" key="2">
    <source>
        <dbReference type="Proteomes" id="UP000009168"/>
    </source>
</evidence>
<dbReference type="EMBL" id="GG662693">
    <property type="protein sequence ID" value="EAR96299.1"/>
    <property type="molecule type" value="Genomic_DNA"/>
</dbReference>